<evidence type="ECO:0000259" key="4">
    <source>
        <dbReference type="Pfam" id="PF00892"/>
    </source>
</evidence>
<dbReference type="RefSeq" id="WP_009791974.1">
    <property type="nucleotide sequence ID" value="NZ_VTES01000005.1"/>
</dbReference>
<keyword evidence="3" id="KW-1133">Transmembrane helix</keyword>
<comment type="caution">
    <text evidence="5">The sequence shown here is derived from an EMBL/GenBank/DDBJ whole genome shotgun (WGS) entry which is preliminary data.</text>
</comment>
<evidence type="ECO:0000313" key="6">
    <source>
        <dbReference type="Proteomes" id="UP000323732"/>
    </source>
</evidence>
<dbReference type="PANTHER" id="PTHR22911:SF137">
    <property type="entry name" value="SOLUTE CARRIER FAMILY 35 MEMBER G2-RELATED"/>
    <property type="match status" value="1"/>
</dbReference>
<dbReference type="EMBL" id="VTES01000005">
    <property type="protein sequence ID" value="TYS61903.1"/>
    <property type="molecule type" value="Genomic_DNA"/>
</dbReference>
<reference evidence="5 6" key="1">
    <citation type="submission" date="2019-08" db="EMBL/GenBank/DDBJ databases">
        <title>Bacillus genomes from the desert of Cuatro Cienegas, Coahuila.</title>
        <authorList>
            <person name="Olmedo-Alvarez G."/>
        </authorList>
    </citation>
    <scope>NUCLEOTIDE SEQUENCE [LARGE SCALE GENOMIC DNA]</scope>
    <source>
        <strain evidence="5 6">CH37_1T</strain>
    </source>
</reference>
<feature type="transmembrane region" description="Helical" evidence="3">
    <location>
        <begin position="157"/>
        <end position="174"/>
    </location>
</feature>
<comment type="similarity">
    <text evidence="2">Belongs to the EamA transporter family.</text>
</comment>
<dbReference type="Proteomes" id="UP000323732">
    <property type="component" value="Unassembled WGS sequence"/>
</dbReference>
<keyword evidence="3" id="KW-0472">Membrane</keyword>
<comment type="subcellular location">
    <subcellularLocation>
        <location evidence="1">Endomembrane system</location>
        <topology evidence="1">Multi-pass membrane protein</topology>
    </subcellularLocation>
</comment>
<dbReference type="InterPro" id="IPR000620">
    <property type="entry name" value="EamA_dom"/>
</dbReference>
<feature type="transmembrane region" description="Helical" evidence="3">
    <location>
        <begin position="109"/>
        <end position="137"/>
    </location>
</feature>
<evidence type="ECO:0000256" key="2">
    <source>
        <dbReference type="ARBA" id="ARBA00007362"/>
    </source>
</evidence>
<evidence type="ECO:0000256" key="1">
    <source>
        <dbReference type="ARBA" id="ARBA00004127"/>
    </source>
</evidence>
<name>A0A5D4SF36_9BACI</name>
<accession>A0A5D4SF36</accession>
<feature type="domain" description="EamA" evidence="4">
    <location>
        <begin position="1"/>
        <end position="137"/>
    </location>
</feature>
<feature type="transmembrane region" description="Helical" evidence="3">
    <location>
        <begin position="223"/>
        <end position="244"/>
    </location>
</feature>
<evidence type="ECO:0000313" key="5">
    <source>
        <dbReference type="EMBL" id="TYS61903.1"/>
    </source>
</evidence>
<dbReference type="AlphaFoldDB" id="A0A5D4SF36"/>
<feature type="transmembrane region" description="Helical" evidence="3">
    <location>
        <begin position="67"/>
        <end position="89"/>
    </location>
</feature>
<sequence length="298" mass="32578">MGVILAVFCAIAYSFNYIFIQLGMRKSPQDNGSFLSLFICVLTVTGIYGSMFLFGEKEMAPVSWIGVFFYMLAGFCTVFLGRTLLFAGIRKIGSSRAAALKNAAPVFTIIMAVLLLGETISLLAGTGILVILTSLFLQERFDFRSAEDHAEREDKSGFMLAIAAAICFGIGQGLRKLGILYDSDAVLGSLIGSVFALLVFILMEIGRKQLKLTLAWNFKNINLYFVAAGIVTGFAQVSFFVSLLYTHVSYVSTIAAIEPIITIFLARMLLASEERFHWRLIATACAVFLGTVIIIIGQ</sequence>
<organism evidence="5 6">
    <name type="scientific">Bacillus infantis</name>
    <dbReference type="NCBI Taxonomy" id="324767"/>
    <lineage>
        <taxon>Bacteria</taxon>
        <taxon>Bacillati</taxon>
        <taxon>Bacillota</taxon>
        <taxon>Bacilli</taxon>
        <taxon>Bacillales</taxon>
        <taxon>Bacillaceae</taxon>
        <taxon>Bacillus</taxon>
    </lineage>
</organism>
<dbReference type="Pfam" id="PF00892">
    <property type="entry name" value="EamA"/>
    <property type="match status" value="2"/>
</dbReference>
<gene>
    <name evidence="5" type="ORF">FZD47_17570</name>
</gene>
<dbReference type="PANTHER" id="PTHR22911">
    <property type="entry name" value="ACYL-MALONYL CONDENSING ENZYME-RELATED"/>
    <property type="match status" value="1"/>
</dbReference>
<proteinExistence type="inferred from homology"/>
<dbReference type="SUPFAM" id="SSF103481">
    <property type="entry name" value="Multidrug resistance efflux transporter EmrE"/>
    <property type="match status" value="2"/>
</dbReference>
<feature type="transmembrane region" description="Helical" evidence="3">
    <location>
        <begin position="250"/>
        <end position="270"/>
    </location>
</feature>
<keyword evidence="3" id="KW-0812">Transmembrane</keyword>
<dbReference type="GO" id="GO:0016020">
    <property type="term" value="C:membrane"/>
    <property type="evidence" value="ECO:0007669"/>
    <property type="project" value="InterPro"/>
</dbReference>
<evidence type="ECO:0000256" key="3">
    <source>
        <dbReference type="SAM" id="Phobius"/>
    </source>
</evidence>
<dbReference type="InterPro" id="IPR037185">
    <property type="entry name" value="EmrE-like"/>
</dbReference>
<feature type="transmembrane region" description="Helical" evidence="3">
    <location>
        <begin position="186"/>
        <end position="203"/>
    </location>
</feature>
<feature type="transmembrane region" description="Helical" evidence="3">
    <location>
        <begin position="277"/>
        <end position="297"/>
    </location>
</feature>
<protein>
    <submittedName>
        <fullName evidence="5">DMT family transporter</fullName>
    </submittedName>
</protein>
<feature type="domain" description="EamA" evidence="4">
    <location>
        <begin position="156"/>
        <end position="295"/>
    </location>
</feature>
<feature type="transmembrane region" description="Helical" evidence="3">
    <location>
        <begin position="32"/>
        <end position="55"/>
    </location>
</feature>